<keyword evidence="5" id="KW-1185">Reference proteome</keyword>
<dbReference type="PANTHER" id="PTHR24078:SF577">
    <property type="entry name" value="OS05G0562300 PROTEIN"/>
    <property type="match status" value="1"/>
</dbReference>
<dbReference type="CDD" id="cd10747">
    <property type="entry name" value="DnaJ_C"/>
    <property type="match status" value="1"/>
</dbReference>
<dbReference type="Pfam" id="PF01556">
    <property type="entry name" value="DnaJ_C"/>
    <property type="match status" value="1"/>
</dbReference>
<dbReference type="Gene3D" id="2.60.260.20">
    <property type="entry name" value="Urease metallochaperone UreE, N-terminal domain"/>
    <property type="match status" value="2"/>
</dbReference>
<evidence type="ECO:0000313" key="3">
    <source>
        <dbReference type="EMBL" id="KAG0454893.1"/>
    </source>
</evidence>
<dbReference type="PANTHER" id="PTHR24078">
    <property type="entry name" value="DNAJ HOMOLOG SUBFAMILY C MEMBER"/>
    <property type="match status" value="1"/>
</dbReference>
<feature type="domain" description="Chaperone DnaJ C-terminal" evidence="2">
    <location>
        <begin position="66"/>
        <end position="219"/>
    </location>
</feature>
<dbReference type="EMBL" id="JADCNM010000013">
    <property type="protein sequence ID" value="KAG0456028.1"/>
    <property type="molecule type" value="Genomic_DNA"/>
</dbReference>
<dbReference type="FunFam" id="2.60.260.20:FF:000002">
    <property type="entry name" value="Dnaj homolog subfamily b member"/>
    <property type="match status" value="1"/>
</dbReference>
<accession>A0A835PNL2</accession>
<dbReference type="GO" id="GO:0006457">
    <property type="term" value="P:protein folding"/>
    <property type="evidence" value="ECO:0007669"/>
    <property type="project" value="InterPro"/>
</dbReference>
<reference evidence="5 6" key="1">
    <citation type="journal article" date="2020" name="Nat. Food">
        <title>A phased Vanilla planifolia genome enables genetic improvement of flavour and production.</title>
        <authorList>
            <person name="Hasing T."/>
            <person name="Tang H."/>
            <person name="Brym M."/>
            <person name="Khazi F."/>
            <person name="Huang T."/>
            <person name="Chambers A.H."/>
        </authorList>
    </citation>
    <scope>NUCLEOTIDE SEQUENCE [LARGE SCALE GENOMIC DNA]</scope>
    <source>
        <tissue evidence="4">Leaf</tissue>
    </source>
</reference>
<dbReference type="EMBL" id="JADCNL010000013">
    <property type="protein sequence ID" value="KAG0454893.1"/>
    <property type="molecule type" value="Genomic_DNA"/>
</dbReference>
<dbReference type="Proteomes" id="UP000639772">
    <property type="component" value="Chromosome 13"/>
</dbReference>
<dbReference type="Proteomes" id="UP000636800">
    <property type="component" value="Chromosome 13"/>
</dbReference>
<evidence type="ECO:0000256" key="1">
    <source>
        <dbReference type="ARBA" id="ARBA00023186"/>
    </source>
</evidence>
<dbReference type="GO" id="GO:0051087">
    <property type="term" value="F:protein-folding chaperone binding"/>
    <property type="evidence" value="ECO:0007669"/>
    <property type="project" value="TreeGrafter"/>
</dbReference>
<evidence type="ECO:0000313" key="4">
    <source>
        <dbReference type="EMBL" id="KAG0456028.1"/>
    </source>
</evidence>
<dbReference type="SUPFAM" id="SSF49493">
    <property type="entry name" value="HSP40/DnaJ peptide-binding domain"/>
    <property type="match status" value="2"/>
</dbReference>
<evidence type="ECO:0000313" key="6">
    <source>
        <dbReference type="Proteomes" id="UP000639772"/>
    </source>
</evidence>
<dbReference type="InterPro" id="IPR051339">
    <property type="entry name" value="DnaJ_subfamily_B"/>
</dbReference>
<dbReference type="OrthoDB" id="1420503at2759"/>
<organism evidence="4 6">
    <name type="scientific">Vanilla planifolia</name>
    <name type="common">Vanilla</name>
    <dbReference type="NCBI Taxonomy" id="51239"/>
    <lineage>
        <taxon>Eukaryota</taxon>
        <taxon>Viridiplantae</taxon>
        <taxon>Streptophyta</taxon>
        <taxon>Embryophyta</taxon>
        <taxon>Tracheophyta</taxon>
        <taxon>Spermatophyta</taxon>
        <taxon>Magnoliopsida</taxon>
        <taxon>Liliopsida</taxon>
        <taxon>Asparagales</taxon>
        <taxon>Orchidaceae</taxon>
        <taxon>Vanilloideae</taxon>
        <taxon>Vanilleae</taxon>
        <taxon>Vanilla</taxon>
    </lineage>
</organism>
<dbReference type="InterPro" id="IPR002939">
    <property type="entry name" value="DnaJ_C"/>
</dbReference>
<keyword evidence="1" id="KW-0143">Chaperone</keyword>
<protein>
    <recommendedName>
        <fullName evidence="2">Chaperone DnaJ C-terminal domain-containing protein</fullName>
    </recommendedName>
</protein>
<name>A0A835PNL2_VANPL</name>
<proteinExistence type="predicted"/>
<dbReference type="GO" id="GO:0051082">
    <property type="term" value="F:unfolded protein binding"/>
    <property type="evidence" value="ECO:0007669"/>
    <property type="project" value="InterPro"/>
</dbReference>
<dbReference type="FunFam" id="2.60.260.20:FF:000006">
    <property type="entry name" value="DnaJ subfamily B member 13"/>
    <property type="match status" value="1"/>
</dbReference>
<gene>
    <name evidence="4" type="ORF">HPP92_023816</name>
    <name evidence="3" type="ORF">HPP92_024185</name>
</gene>
<sequence length="284" mass="31720">MKKEGRRSGEGRSRSSMIAYFYKILEEHRKANEPVRCAGFVRSSRFGDDVFGSAIDGVRDKKAPPIEKSLPCSLEELYTGTTKEMKISREIAEISGKMMPMEDNLMININAGLKNGTKIPHPKKEDDVIPADIVFVVEEMPHEMFTRKRNDVITMQKISLAQALKGYMAHLKTLDGRTLTIPIGSISSIIHLRYEEVVHGEGMPIAEDPSKRGNLKIRGTIAGEERKWKRAVAWDAVASGPSDAAGLWQAETSAAGPFLLPAALSWTRERWTYSNRLSKRGSFQ</sequence>
<dbReference type="AlphaFoldDB" id="A0A835PNL2"/>
<comment type="caution">
    <text evidence="4">The sequence shown here is derived from an EMBL/GenBank/DDBJ whole genome shotgun (WGS) entry which is preliminary data.</text>
</comment>
<dbReference type="InterPro" id="IPR008971">
    <property type="entry name" value="HSP40/DnaJ_pept-bd"/>
</dbReference>
<evidence type="ECO:0000259" key="2">
    <source>
        <dbReference type="Pfam" id="PF01556"/>
    </source>
</evidence>
<dbReference type="GO" id="GO:0005829">
    <property type="term" value="C:cytosol"/>
    <property type="evidence" value="ECO:0007669"/>
    <property type="project" value="TreeGrafter"/>
</dbReference>
<evidence type="ECO:0000313" key="5">
    <source>
        <dbReference type="Proteomes" id="UP000636800"/>
    </source>
</evidence>